<keyword evidence="7" id="KW-0325">Glycoprotein</keyword>
<keyword evidence="6 8" id="KW-0472">Membrane</keyword>
<keyword evidence="5 8" id="KW-1133">Transmembrane helix</keyword>
<evidence type="ECO:0000313" key="10">
    <source>
        <dbReference type="EMBL" id="KAJ8025573.1"/>
    </source>
</evidence>
<dbReference type="AlphaFoldDB" id="A0A9Q0YN63"/>
<gene>
    <name evidence="10" type="ORF">HOLleu_33166</name>
</gene>
<evidence type="ECO:0000256" key="8">
    <source>
        <dbReference type="SAM" id="Phobius"/>
    </source>
</evidence>
<keyword evidence="4" id="KW-0732">Signal</keyword>
<dbReference type="InterPro" id="IPR007829">
    <property type="entry name" value="TM2"/>
</dbReference>
<evidence type="ECO:0000256" key="7">
    <source>
        <dbReference type="ARBA" id="ARBA00023180"/>
    </source>
</evidence>
<evidence type="ECO:0000256" key="1">
    <source>
        <dbReference type="ARBA" id="ARBA00004141"/>
    </source>
</evidence>
<name>A0A9Q0YN63_HOLLE</name>
<evidence type="ECO:0000256" key="2">
    <source>
        <dbReference type="ARBA" id="ARBA00008284"/>
    </source>
</evidence>
<dbReference type="GO" id="GO:0016020">
    <property type="term" value="C:membrane"/>
    <property type="evidence" value="ECO:0007669"/>
    <property type="project" value="UniProtKB-SubCell"/>
</dbReference>
<dbReference type="OrthoDB" id="408511at2759"/>
<evidence type="ECO:0000256" key="4">
    <source>
        <dbReference type="ARBA" id="ARBA00022729"/>
    </source>
</evidence>
<reference evidence="10" key="1">
    <citation type="submission" date="2021-10" db="EMBL/GenBank/DDBJ databases">
        <title>Tropical sea cucumber genome reveals ecological adaptation and Cuvierian tubules defense mechanism.</title>
        <authorList>
            <person name="Chen T."/>
        </authorList>
    </citation>
    <scope>NUCLEOTIDE SEQUENCE</scope>
    <source>
        <strain evidence="10">Nanhai2018</strain>
        <tissue evidence="10">Muscle</tissue>
    </source>
</reference>
<evidence type="ECO:0000256" key="3">
    <source>
        <dbReference type="ARBA" id="ARBA00022692"/>
    </source>
</evidence>
<feature type="transmembrane region" description="Helical" evidence="8">
    <location>
        <begin position="59"/>
        <end position="77"/>
    </location>
</feature>
<dbReference type="Proteomes" id="UP001152320">
    <property type="component" value="Chromosome 17"/>
</dbReference>
<dbReference type="Pfam" id="PF05154">
    <property type="entry name" value="TM2"/>
    <property type="match status" value="1"/>
</dbReference>
<evidence type="ECO:0000313" key="11">
    <source>
        <dbReference type="Proteomes" id="UP001152320"/>
    </source>
</evidence>
<keyword evidence="3 8" id="KW-0812">Transmembrane</keyword>
<feature type="domain" description="TM2" evidence="9">
    <location>
        <begin position="60"/>
        <end position="107"/>
    </location>
</feature>
<dbReference type="PANTHER" id="PTHR21016:SF4">
    <property type="entry name" value="TM2 DOMAIN-CONTAINING PROTEIN 2"/>
    <property type="match status" value="1"/>
</dbReference>
<comment type="subcellular location">
    <subcellularLocation>
        <location evidence="1">Membrane</location>
        <topology evidence="1">Multi-pass membrane protein</topology>
    </subcellularLocation>
</comment>
<evidence type="ECO:0000256" key="6">
    <source>
        <dbReference type="ARBA" id="ARBA00023136"/>
    </source>
</evidence>
<organism evidence="10 11">
    <name type="scientific">Holothuria leucospilota</name>
    <name type="common">Black long sea cucumber</name>
    <name type="synonym">Mertensiothuria leucospilota</name>
    <dbReference type="NCBI Taxonomy" id="206669"/>
    <lineage>
        <taxon>Eukaryota</taxon>
        <taxon>Metazoa</taxon>
        <taxon>Echinodermata</taxon>
        <taxon>Eleutherozoa</taxon>
        <taxon>Echinozoa</taxon>
        <taxon>Holothuroidea</taxon>
        <taxon>Aspidochirotacea</taxon>
        <taxon>Aspidochirotida</taxon>
        <taxon>Holothuriidae</taxon>
        <taxon>Holothuria</taxon>
    </lineage>
</organism>
<evidence type="ECO:0000256" key="5">
    <source>
        <dbReference type="ARBA" id="ARBA00022989"/>
    </source>
</evidence>
<comment type="caution">
    <text evidence="10">The sequence shown here is derived from an EMBL/GenBank/DDBJ whole genome shotgun (WGS) entry which is preliminary data.</text>
</comment>
<keyword evidence="11" id="KW-1185">Reference proteome</keyword>
<comment type="similarity">
    <text evidence="2">Belongs to the TM2 family.</text>
</comment>
<dbReference type="EMBL" id="JAIZAY010000017">
    <property type="protein sequence ID" value="KAJ8025573.1"/>
    <property type="molecule type" value="Genomic_DNA"/>
</dbReference>
<sequence length="124" mass="13614">MMMMNISSEDGTYGCQFGQDKPNKSEIDPVLVNCTALPGIECHGDRVFQKRVPCVKYDGHHFVTILLFSVFLGFIGLDRFCLGHIPTAVGKLVTIGGLGVWWMIDVVLLVTGQLQPKDGGSWCP</sequence>
<protein>
    <recommendedName>
        <fullName evidence="9">TM2 domain-containing protein</fullName>
    </recommendedName>
</protein>
<evidence type="ECO:0000259" key="9">
    <source>
        <dbReference type="Pfam" id="PF05154"/>
    </source>
</evidence>
<dbReference type="InterPro" id="IPR050932">
    <property type="entry name" value="TM2D1-3-like"/>
</dbReference>
<proteinExistence type="inferred from homology"/>
<accession>A0A9Q0YN63</accession>
<dbReference type="PANTHER" id="PTHR21016">
    <property type="entry name" value="BETA-AMYLOID BINDING PROTEIN-RELATED"/>
    <property type="match status" value="1"/>
</dbReference>
<feature type="transmembrane region" description="Helical" evidence="8">
    <location>
        <begin position="89"/>
        <end position="110"/>
    </location>
</feature>